<feature type="transmembrane region" description="Helical" evidence="1">
    <location>
        <begin position="387"/>
        <end position="403"/>
    </location>
</feature>
<name>A0A3Q8X8E2_9BACL</name>
<dbReference type="InterPro" id="IPR010288">
    <property type="entry name" value="EcsB_ABC"/>
</dbReference>
<dbReference type="OrthoDB" id="2447941at2"/>
<keyword evidence="1" id="KW-0472">Membrane</keyword>
<protein>
    <submittedName>
        <fullName evidence="2">ABC transporter permease</fullName>
    </submittedName>
</protein>
<proteinExistence type="predicted"/>
<feature type="transmembrane region" description="Helical" evidence="1">
    <location>
        <begin position="39"/>
        <end position="58"/>
    </location>
</feature>
<feature type="transmembrane region" description="Helical" evidence="1">
    <location>
        <begin position="64"/>
        <end position="82"/>
    </location>
</feature>
<dbReference type="Pfam" id="PF05975">
    <property type="entry name" value="EcsB"/>
    <property type="match status" value="1"/>
</dbReference>
<accession>A0A3Q8X8E2</accession>
<dbReference type="Proteomes" id="UP000272528">
    <property type="component" value="Chromosome"/>
</dbReference>
<feature type="transmembrane region" description="Helical" evidence="1">
    <location>
        <begin position="143"/>
        <end position="162"/>
    </location>
</feature>
<organism evidence="2 3">
    <name type="scientific">Paenibacillus albus</name>
    <dbReference type="NCBI Taxonomy" id="2495582"/>
    <lineage>
        <taxon>Bacteria</taxon>
        <taxon>Bacillati</taxon>
        <taxon>Bacillota</taxon>
        <taxon>Bacilli</taxon>
        <taxon>Bacillales</taxon>
        <taxon>Paenibacillaceae</taxon>
        <taxon>Paenibacillus</taxon>
    </lineage>
</organism>
<reference evidence="3" key="1">
    <citation type="submission" date="2018-12" db="EMBL/GenBank/DDBJ databases">
        <title>Genome sequence of Peanibacillus sp.</title>
        <authorList>
            <person name="Subramani G."/>
            <person name="Srinivasan S."/>
            <person name="Kim M.K."/>
        </authorList>
    </citation>
    <scope>NUCLEOTIDE SEQUENCE [LARGE SCALE GENOMIC DNA]</scope>
    <source>
        <strain evidence="3">18JY67-1</strain>
    </source>
</reference>
<evidence type="ECO:0000313" key="3">
    <source>
        <dbReference type="Proteomes" id="UP000272528"/>
    </source>
</evidence>
<dbReference type="GO" id="GO:0016020">
    <property type="term" value="C:membrane"/>
    <property type="evidence" value="ECO:0007669"/>
    <property type="project" value="InterPro"/>
</dbReference>
<keyword evidence="1" id="KW-1133">Transmembrane helix</keyword>
<evidence type="ECO:0000313" key="2">
    <source>
        <dbReference type="EMBL" id="AZN42816.1"/>
    </source>
</evidence>
<feature type="transmembrane region" description="Helical" evidence="1">
    <location>
        <begin position="315"/>
        <end position="334"/>
    </location>
</feature>
<keyword evidence="3" id="KW-1185">Reference proteome</keyword>
<feature type="transmembrane region" description="Helical" evidence="1">
    <location>
        <begin position="364"/>
        <end position="381"/>
    </location>
</feature>
<evidence type="ECO:0000256" key="1">
    <source>
        <dbReference type="SAM" id="Phobius"/>
    </source>
</evidence>
<dbReference type="KEGG" id="palb:EJC50_26325"/>
<sequence length="419" mass="47134">MSGAEALTMERSVEALWRSRSAAFWRESMPYFRYMAQSGLPGVTIMALLAGISGYGILLRNLPANFPFVLVGVLVLTPLICWSPLRTWLREADIVFLVPREAEMPAYIRRSMRYNGMAGMAVVLIGCAAYLPLYHAGDGRTSAVFVVLASLVIKLLQIQAAWRERQIVNGGSRRLLRVLRWVATALAITALLKASLLIYFANWFVLFAIIYTRLPRYPIPWLTLIEEEKRTRRRYTVFFSAFADIPTESAGVKTRKYAGWVARLIPYRKSNAFFYLYTQTLIRTELGGILLRLTALGLFTGWLSAYSALFAGWGSAGVCLLFVWLTGVQLRALAQAHRHSVWRHVYPLPEATRQAAVLRVDRRASLLCALIIWLPQGIWLLPKGYTVQAGASLVIALLYVLVLRPASVKKKMSADPEED</sequence>
<keyword evidence="1" id="KW-0812">Transmembrane</keyword>
<dbReference type="PIRSF" id="PIRSF037259">
    <property type="entry name" value="EcsB_ABC"/>
    <property type="match status" value="1"/>
</dbReference>
<dbReference type="EMBL" id="CP034437">
    <property type="protein sequence ID" value="AZN42816.1"/>
    <property type="molecule type" value="Genomic_DNA"/>
</dbReference>
<gene>
    <name evidence="2" type="ORF">EJC50_26325</name>
</gene>
<dbReference type="AlphaFoldDB" id="A0A3Q8X8E2"/>
<feature type="transmembrane region" description="Helical" evidence="1">
    <location>
        <begin position="114"/>
        <end position="131"/>
    </location>
</feature>